<dbReference type="Pfam" id="PF01261">
    <property type="entry name" value="AP_endonuc_2"/>
    <property type="match status" value="1"/>
</dbReference>
<proteinExistence type="predicted"/>
<organism evidence="2 3">
    <name type="scientific">Paenibacillus mendelii</name>
    <dbReference type="NCBI Taxonomy" id="206163"/>
    <lineage>
        <taxon>Bacteria</taxon>
        <taxon>Bacillati</taxon>
        <taxon>Bacillota</taxon>
        <taxon>Bacilli</taxon>
        <taxon>Bacillales</taxon>
        <taxon>Paenibacillaceae</taxon>
        <taxon>Paenibacillus</taxon>
    </lineage>
</organism>
<gene>
    <name evidence="2" type="ORF">ACFFJ8_23720</name>
</gene>
<dbReference type="EMBL" id="JBHLVF010000041">
    <property type="protein sequence ID" value="MFC0394358.1"/>
    <property type="molecule type" value="Genomic_DNA"/>
</dbReference>
<reference evidence="2 3" key="1">
    <citation type="submission" date="2024-09" db="EMBL/GenBank/DDBJ databases">
        <authorList>
            <person name="Sun Q."/>
            <person name="Mori K."/>
        </authorList>
    </citation>
    <scope>NUCLEOTIDE SEQUENCE [LARGE SCALE GENOMIC DNA]</scope>
    <source>
        <strain evidence="2 3">CCM 4839</strain>
    </source>
</reference>
<dbReference type="InterPro" id="IPR050312">
    <property type="entry name" value="IolE/XylAMocC-like"/>
</dbReference>
<keyword evidence="3" id="KW-1185">Reference proteome</keyword>
<dbReference type="SUPFAM" id="SSF51658">
    <property type="entry name" value="Xylose isomerase-like"/>
    <property type="match status" value="1"/>
</dbReference>
<evidence type="ECO:0000313" key="2">
    <source>
        <dbReference type="EMBL" id="MFC0394358.1"/>
    </source>
</evidence>
<name>A0ABV6JEM1_9BACL</name>
<dbReference type="Gene3D" id="3.20.20.150">
    <property type="entry name" value="Divalent-metal-dependent TIM barrel enzymes"/>
    <property type="match status" value="1"/>
</dbReference>
<dbReference type="InterPro" id="IPR036237">
    <property type="entry name" value="Xyl_isomerase-like_sf"/>
</dbReference>
<dbReference type="GO" id="GO:0016853">
    <property type="term" value="F:isomerase activity"/>
    <property type="evidence" value="ECO:0007669"/>
    <property type="project" value="UniProtKB-KW"/>
</dbReference>
<accession>A0ABV6JEM1</accession>
<feature type="domain" description="Xylose isomerase-like TIM barrel" evidence="1">
    <location>
        <begin position="13"/>
        <end position="237"/>
    </location>
</feature>
<sequence length="261" mass="29568">MYKVGWCSELQHVDDLAESGYDFIECALVSLCLEDREAHRQLLPRYRDRVIPTAAFNCFFPGDLKVVGPSVDKERMKQYVARAAEALESVGAKIAVLGSGGARQIPVGWEYGRAQEQFLELLALISSRFKGTGITLAIEPLNQKECNFINRVGEAAEFAQLVNQPEIRVLADFYHMQEDEEPLDTLEQHKEWLAHIHLADSGRNSPGTGAYPYTEFVEQLRRCNYEGFISVECKSTDLKVELQQSRGYIAKLFNNGMERRV</sequence>
<evidence type="ECO:0000313" key="3">
    <source>
        <dbReference type="Proteomes" id="UP001589818"/>
    </source>
</evidence>
<dbReference type="PANTHER" id="PTHR12110">
    <property type="entry name" value="HYDROXYPYRUVATE ISOMERASE"/>
    <property type="match status" value="1"/>
</dbReference>
<keyword evidence="2" id="KW-0413">Isomerase</keyword>
<dbReference type="Proteomes" id="UP001589818">
    <property type="component" value="Unassembled WGS sequence"/>
</dbReference>
<dbReference type="PANTHER" id="PTHR12110:SF21">
    <property type="entry name" value="XYLOSE ISOMERASE-LIKE TIM BARREL DOMAIN-CONTAINING PROTEIN"/>
    <property type="match status" value="1"/>
</dbReference>
<comment type="caution">
    <text evidence="2">The sequence shown here is derived from an EMBL/GenBank/DDBJ whole genome shotgun (WGS) entry which is preliminary data.</text>
</comment>
<dbReference type="InterPro" id="IPR013022">
    <property type="entry name" value="Xyl_isomerase-like_TIM-brl"/>
</dbReference>
<dbReference type="RefSeq" id="WP_204815507.1">
    <property type="nucleotide sequence ID" value="NZ_JANHOF010000001.1"/>
</dbReference>
<evidence type="ECO:0000259" key="1">
    <source>
        <dbReference type="Pfam" id="PF01261"/>
    </source>
</evidence>
<protein>
    <submittedName>
        <fullName evidence="2">Sugar phosphate isomerase/epimerase family protein</fullName>
    </submittedName>
</protein>